<name>A0AAE6W1G2_9BACT</name>
<reference evidence="1" key="1">
    <citation type="submission" date="2018-05" db="EMBL/GenBank/DDBJ databases">
        <title>Complete genome sequnece of Akkermansia muciniphila EB-AMDK-40.</title>
        <authorList>
            <person name="Nam Y.-D."/>
            <person name="Chung W.-H."/>
            <person name="Park Y.S."/>
            <person name="Kang J."/>
        </authorList>
    </citation>
    <scope>NUCLEOTIDE SEQUENCE</scope>
    <source>
        <strain evidence="1">EB-AMDK-40</strain>
    </source>
</reference>
<sequence>MRGRVQEIVWRGLLPGCPAAFSRMLQIHSLLIFSFQSCSVGSLVRERVPFQMALSFEREM</sequence>
<protein>
    <submittedName>
        <fullName evidence="1">Uncharacterized protein</fullName>
    </submittedName>
</protein>
<accession>A0AAE6W1G2</accession>
<proteinExistence type="predicted"/>
<evidence type="ECO:0000313" key="2">
    <source>
        <dbReference type="Proteomes" id="UP000642553"/>
    </source>
</evidence>
<dbReference type="AlphaFoldDB" id="A0AAE6W1G2"/>
<dbReference type="EMBL" id="CP029701">
    <property type="protein sequence ID" value="QHV63103.1"/>
    <property type="molecule type" value="Genomic_DNA"/>
</dbReference>
<gene>
    <name evidence="1" type="ORF">DMI76_06880</name>
</gene>
<dbReference type="Proteomes" id="UP000642553">
    <property type="component" value="Chromosome"/>
</dbReference>
<organism evidence="1 2">
    <name type="scientific">Akkermansia massiliensis</name>
    <dbReference type="NCBI Taxonomy" id="2927224"/>
    <lineage>
        <taxon>Bacteria</taxon>
        <taxon>Pseudomonadati</taxon>
        <taxon>Verrucomicrobiota</taxon>
        <taxon>Verrucomicrobiia</taxon>
        <taxon>Verrucomicrobiales</taxon>
        <taxon>Akkermansiaceae</taxon>
        <taxon>Akkermansia</taxon>
    </lineage>
</organism>
<evidence type="ECO:0000313" key="1">
    <source>
        <dbReference type="EMBL" id="QHV63103.1"/>
    </source>
</evidence>